<evidence type="ECO:0000256" key="3">
    <source>
        <dbReference type="ARBA" id="ARBA00022525"/>
    </source>
</evidence>
<protein>
    <submittedName>
        <fullName evidence="8">Pancreatic triacylglycerol lipase</fullName>
    </submittedName>
</protein>
<accession>A0A0A9YY54</accession>
<feature type="transmembrane region" description="Helical" evidence="5">
    <location>
        <begin position="337"/>
        <end position="359"/>
    </location>
</feature>
<keyword evidence="5" id="KW-1133">Transmembrane helix</keyword>
<dbReference type="GO" id="GO:0016298">
    <property type="term" value="F:lipase activity"/>
    <property type="evidence" value="ECO:0007669"/>
    <property type="project" value="InterPro"/>
</dbReference>
<keyword evidence="5" id="KW-0472">Membrane</keyword>
<dbReference type="InterPro" id="IPR033906">
    <property type="entry name" value="Lipase_N"/>
</dbReference>
<keyword evidence="5" id="KW-0812">Transmembrane</keyword>
<comment type="similarity">
    <text evidence="2 4">Belongs to the AB hydrolase superfamily. Lipase family.</text>
</comment>
<evidence type="ECO:0000259" key="7">
    <source>
        <dbReference type="Pfam" id="PF00151"/>
    </source>
</evidence>
<dbReference type="PANTHER" id="PTHR11610">
    <property type="entry name" value="LIPASE"/>
    <property type="match status" value="1"/>
</dbReference>
<feature type="non-terminal residue" evidence="8">
    <location>
        <position position="369"/>
    </location>
</feature>
<feature type="domain" description="Lipase" evidence="7">
    <location>
        <begin position="56"/>
        <end position="287"/>
    </location>
</feature>
<evidence type="ECO:0000313" key="8">
    <source>
        <dbReference type="EMBL" id="JAG37962.1"/>
    </source>
</evidence>
<reference evidence="8" key="2">
    <citation type="submission" date="2014-07" db="EMBL/GenBank/DDBJ databases">
        <authorList>
            <person name="Hull J."/>
        </authorList>
    </citation>
    <scope>NUCLEOTIDE SEQUENCE</scope>
</reference>
<evidence type="ECO:0000256" key="5">
    <source>
        <dbReference type="SAM" id="Phobius"/>
    </source>
</evidence>
<evidence type="ECO:0000256" key="6">
    <source>
        <dbReference type="SAM" id="SignalP"/>
    </source>
</evidence>
<reference evidence="8" key="1">
    <citation type="journal article" date="2014" name="PLoS ONE">
        <title>Transcriptome-Based Identification of ABC Transporters in the Western Tarnished Plant Bug Lygus hesperus.</title>
        <authorList>
            <person name="Hull J.J."/>
            <person name="Chaney K."/>
            <person name="Geib S.M."/>
            <person name="Fabrick J.A."/>
            <person name="Brent C.S."/>
            <person name="Walsh D."/>
            <person name="Lavine L.C."/>
        </authorList>
    </citation>
    <scope>NUCLEOTIDE SEQUENCE</scope>
</reference>
<keyword evidence="3" id="KW-0964">Secreted</keyword>
<dbReference type="PRINTS" id="PR00821">
    <property type="entry name" value="TAGLIPASE"/>
</dbReference>
<evidence type="ECO:0000256" key="1">
    <source>
        <dbReference type="ARBA" id="ARBA00004613"/>
    </source>
</evidence>
<organism evidence="8">
    <name type="scientific">Lygus hesperus</name>
    <name type="common">Western plant bug</name>
    <dbReference type="NCBI Taxonomy" id="30085"/>
    <lineage>
        <taxon>Eukaryota</taxon>
        <taxon>Metazoa</taxon>
        <taxon>Ecdysozoa</taxon>
        <taxon>Arthropoda</taxon>
        <taxon>Hexapoda</taxon>
        <taxon>Insecta</taxon>
        <taxon>Pterygota</taxon>
        <taxon>Neoptera</taxon>
        <taxon>Paraneoptera</taxon>
        <taxon>Hemiptera</taxon>
        <taxon>Heteroptera</taxon>
        <taxon>Panheteroptera</taxon>
        <taxon>Cimicomorpha</taxon>
        <taxon>Miridae</taxon>
        <taxon>Mirini</taxon>
        <taxon>Lygus</taxon>
    </lineage>
</organism>
<dbReference type="Pfam" id="PF00151">
    <property type="entry name" value="Lipase"/>
    <property type="match status" value="1"/>
</dbReference>
<dbReference type="SUPFAM" id="SSF53474">
    <property type="entry name" value="alpha/beta-Hydrolases"/>
    <property type="match status" value="1"/>
</dbReference>
<proteinExistence type="inferred from homology"/>
<dbReference type="Gene3D" id="3.40.50.1820">
    <property type="entry name" value="alpha/beta hydrolase"/>
    <property type="match status" value="1"/>
</dbReference>
<dbReference type="AlphaFoldDB" id="A0A0A9YY54"/>
<dbReference type="GO" id="GO:0016042">
    <property type="term" value="P:lipid catabolic process"/>
    <property type="evidence" value="ECO:0007669"/>
    <property type="project" value="TreeGrafter"/>
</dbReference>
<keyword evidence="6" id="KW-0732">Signal</keyword>
<gene>
    <name evidence="8" type="primary">Pnlip_3</name>
    <name evidence="8" type="ORF">CM83_51060</name>
</gene>
<feature type="chain" id="PRO_5002071138" evidence="6">
    <location>
        <begin position="25"/>
        <end position="369"/>
    </location>
</feature>
<dbReference type="EMBL" id="GBHO01005642">
    <property type="protein sequence ID" value="JAG37962.1"/>
    <property type="molecule type" value="Transcribed_RNA"/>
</dbReference>
<feature type="signal peptide" evidence="6">
    <location>
        <begin position="1"/>
        <end position="24"/>
    </location>
</feature>
<comment type="subcellular location">
    <subcellularLocation>
        <location evidence="1">Secreted</location>
    </subcellularLocation>
</comment>
<dbReference type="GO" id="GO:0005615">
    <property type="term" value="C:extracellular space"/>
    <property type="evidence" value="ECO:0007669"/>
    <property type="project" value="TreeGrafter"/>
</dbReference>
<dbReference type="CDD" id="cd00707">
    <property type="entry name" value="Pancreat_lipase_like"/>
    <property type="match status" value="1"/>
</dbReference>
<name>A0A0A9YY54_LYGHE</name>
<dbReference type="InterPro" id="IPR029058">
    <property type="entry name" value="AB_hydrolase_fold"/>
</dbReference>
<evidence type="ECO:0000256" key="4">
    <source>
        <dbReference type="RuleBase" id="RU004262"/>
    </source>
</evidence>
<sequence length="369" mass="40585">MEVLIFTSISTVFCVAFIEGCAMGRVVDEITEINTLLGIDPVSAVTVPEIVDIRKHVHFQLHTRETTKDGVVFTLDSSAFIKSTFDVHKPVKIMVHGFLGRLRDGWMTTAKDAMLTWEDANVILVGWTEITQVLLYPWVVQQSFLVAQYLGDLVDFLVEHGTPSAHIHMIGHSIGAHIAGVASKEATSGIVGRITGLDAAWPLYKGLREFDRLDATDADFVDCIHTSSGLLGIPHPHCDADFYPNGGTIYQPGCNVLTLAICSHRRSHDYFTESLDPNRKFKAYTCSPSLLTLLDCLDEGALMGYPSSSSHKGIFYVPTRDYPPYSATDDSDNPSTWITTSGAFLLVSSSFLLLCHFVLRTSSPNKSHA</sequence>
<dbReference type="InterPro" id="IPR013818">
    <property type="entry name" value="Lipase"/>
</dbReference>
<evidence type="ECO:0000256" key="2">
    <source>
        <dbReference type="ARBA" id="ARBA00010701"/>
    </source>
</evidence>
<dbReference type="InterPro" id="IPR000734">
    <property type="entry name" value="TAG_lipase"/>
</dbReference>